<accession>A0A9J7BNI4</accession>
<feature type="modified residue" description="Phosphohistidine" evidence="1">
    <location>
        <position position="56"/>
    </location>
</feature>
<dbReference type="Proteomes" id="UP001059380">
    <property type="component" value="Chromosome"/>
</dbReference>
<keyword evidence="4" id="KW-1185">Reference proteome</keyword>
<dbReference type="GO" id="GO:0000160">
    <property type="term" value="P:phosphorelay signal transduction system"/>
    <property type="evidence" value="ECO:0007669"/>
    <property type="project" value="InterPro"/>
</dbReference>
<gene>
    <name evidence="3" type="ORF">MOP44_22390</name>
</gene>
<dbReference type="GO" id="GO:0004672">
    <property type="term" value="F:protein kinase activity"/>
    <property type="evidence" value="ECO:0007669"/>
    <property type="project" value="UniProtKB-ARBA"/>
</dbReference>
<feature type="domain" description="HPt" evidence="2">
    <location>
        <begin position="9"/>
        <end position="110"/>
    </location>
</feature>
<evidence type="ECO:0000313" key="3">
    <source>
        <dbReference type="EMBL" id="UWZ83306.1"/>
    </source>
</evidence>
<dbReference type="AlphaFoldDB" id="A0A9J7BNI4"/>
<reference evidence="3" key="1">
    <citation type="submission" date="2021-04" db="EMBL/GenBank/DDBJ databases">
        <title>Phylogenetic analysis of Acidobacteriaceae.</title>
        <authorList>
            <person name="Qiu L."/>
            <person name="Zhang Q."/>
        </authorList>
    </citation>
    <scope>NUCLEOTIDE SEQUENCE</scope>
    <source>
        <strain evidence="3">DSM 25168</strain>
    </source>
</reference>
<dbReference type="RefSeq" id="WP_260792640.1">
    <property type="nucleotide sequence ID" value="NZ_CP093313.1"/>
</dbReference>
<organism evidence="3 4">
    <name type="scientific">Occallatibacter riparius</name>
    <dbReference type="NCBI Taxonomy" id="1002689"/>
    <lineage>
        <taxon>Bacteria</taxon>
        <taxon>Pseudomonadati</taxon>
        <taxon>Acidobacteriota</taxon>
        <taxon>Terriglobia</taxon>
        <taxon>Terriglobales</taxon>
        <taxon>Acidobacteriaceae</taxon>
        <taxon>Occallatibacter</taxon>
    </lineage>
</organism>
<evidence type="ECO:0000313" key="4">
    <source>
        <dbReference type="Proteomes" id="UP001059380"/>
    </source>
</evidence>
<proteinExistence type="predicted"/>
<dbReference type="Gene3D" id="1.20.120.160">
    <property type="entry name" value="HPT domain"/>
    <property type="match status" value="1"/>
</dbReference>
<keyword evidence="1" id="KW-0597">Phosphoprotein</keyword>
<dbReference type="PROSITE" id="PS50894">
    <property type="entry name" value="HPT"/>
    <property type="match status" value="1"/>
</dbReference>
<dbReference type="InterPro" id="IPR008207">
    <property type="entry name" value="Sig_transdc_His_kin_Hpt_dom"/>
</dbReference>
<dbReference type="InterPro" id="IPR036641">
    <property type="entry name" value="HPT_dom_sf"/>
</dbReference>
<evidence type="ECO:0000259" key="2">
    <source>
        <dbReference type="PROSITE" id="PS50894"/>
    </source>
</evidence>
<sequence>MGTGPQPQIAEALKLLWLKFLPQMQERVAVLEGASSALQAGALSDGQRSAAGAAAHKLAGVLGTFGLTEGTSLAREAEQMFTADDLLDSAAAVRIAAITNQLADLIRTHR</sequence>
<protein>
    <submittedName>
        <fullName evidence="3">Hpt domain-containing protein</fullName>
    </submittedName>
</protein>
<dbReference type="SUPFAM" id="SSF47226">
    <property type="entry name" value="Histidine-containing phosphotransfer domain, HPT domain"/>
    <property type="match status" value="1"/>
</dbReference>
<dbReference type="Pfam" id="PF01627">
    <property type="entry name" value="Hpt"/>
    <property type="match status" value="1"/>
</dbReference>
<dbReference type="EMBL" id="CP093313">
    <property type="protein sequence ID" value="UWZ83306.1"/>
    <property type="molecule type" value="Genomic_DNA"/>
</dbReference>
<dbReference type="KEGG" id="orp:MOP44_22390"/>
<name>A0A9J7BNI4_9BACT</name>
<evidence type="ECO:0000256" key="1">
    <source>
        <dbReference type="PROSITE-ProRule" id="PRU00110"/>
    </source>
</evidence>